<gene>
    <name evidence="5" type="ordered locus">Trebr_0379</name>
</gene>
<evidence type="ECO:0000313" key="5">
    <source>
        <dbReference type="EMBL" id="AEE15826.1"/>
    </source>
</evidence>
<evidence type="ECO:0000313" key="6">
    <source>
        <dbReference type="Proteomes" id="UP000006546"/>
    </source>
</evidence>
<dbReference type="KEGG" id="tbe:Trebr_0379"/>
<dbReference type="InterPro" id="IPR036412">
    <property type="entry name" value="HAD-like_sf"/>
</dbReference>
<evidence type="ECO:0000256" key="2">
    <source>
        <dbReference type="ARBA" id="ARBA00004818"/>
    </source>
</evidence>
<dbReference type="eggNOG" id="COG0546">
    <property type="taxonomic scope" value="Bacteria"/>
</dbReference>
<dbReference type="Gene3D" id="3.40.50.1000">
    <property type="entry name" value="HAD superfamily/HAD-like"/>
    <property type="match status" value="1"/>
</dbReference>
<dbReference type="AlphaFoldDB" id="F4LN40"/>
<evidence type="ECO:0000256" key="1">
    <source>
        <dbReference type="ARBA" id="ARBA00000830"/>
    </source>
</evidence>
<keyword evidence="5" id="KW-0378">Hydrolase</keyword>
<dbReference type="SUPFAM" id="SSF56784">
    <property type="entry name" value="HAD-like"/>
    <property type="match status" value="1"/>
</dbReference>
<dbReference type="OrthoDB" id="9792518at2"/>
<protein>
    <recommendedName>
        <fullName evidence="4">phosphoglycolate phosphatase</fullName>
        <ecNumber evidence="4">3.1.3.18</ecNumber>
    </recommendedName>
</protein>
<dbReference type="PANTHER" id="PTHR43434:SF1">
    <property type="entry name" value="PHOSPHOGLYCOLATE PHOSPHATASE"/>
    <property type="match status" value="1"/>
</dbReference>
<dbReference type="EC" id="3.1.3.18" evidence="4"/>
<dbReference type="InterPro" id="IPR023198">
    <property type="entry name" value="PGP-like_dom2"/>
</dbReference>
<comment type="similarity">
    <text evidence="3">Belongs to the HAD-like hydrolase superfamily. CbbY/CbbZ/Gph/YieH family.</text>
</comment>
<sequence>MTVDSILFDLDGTLWDSTEGVCESWNRVFAQRGISLNASRRLLASFFGKPMTAIFDELFPLLSADERDALRKECCAEENRLLADKGGTLYAGVPETLERLSKSYRLFIVSNCQDGYIQTFLNVHGLGGLFEGFESWGRTGLSKGENNLLVIKRFGLKRPVYVGDAAVDEQSAAAAGIPFVYAAYGFGTVGSFNASISSFPEIERTLQRLNGHCND</sequence>
<comment type="pathway">
    <text evidence="2">Organic acid metabolism; glycolate biosynthesis; glycolate from 2-phosphoglycolate: step 1/1.</text>
</comment>
<dbReference type="HOGENOM" id="CLU_045011_19_4_12"/>
<accession>F4LN40</accession>
<dbReference type="InterPro" id="IPR023214">
    <property type="entry name" value="HAD_sf"/>
</dbReference>
<dbReference type="InterPro" id="IPR041492">
    <property type="entry name" value="HAD_2"/>
</dbReference>
<evidence type="ECO:0000256" key="3">
    <source>
        <dbReference type="ARBA" id="ARBA00006171"/>
    </source>
</evidence>
<evidence type="ECO:0000256" key="4">
    <source>
        <dbReference type="ARBA" id="ARBA00013078"/>
    </source>
</evidence>
<organism evidence="5 6">
    <name type="scientific">Treponema brennaborense (strain DSM 12168 / CIP 105900 / DD5/3)</name>
    <dbReference type="NCBI Taxonomy" id="906968"/>
    <lineage>
        <taxon>Bacteria</taxon>
        <taxon>Pseudomonadati</taxon>
        <taxon>Spirochaetota</taxon>
        <taxon>Spirochaetia</taxon>
        <taxon>Spirochaetales</taxon>
        <taxon>Treponemataceae</taxon>
        <taxon>Treponema</taxon>
    </lineage>
</organism>
<dbReference type="SFLD" id="SFLDG01129">
    <property type="entry name" value="C1.5:_HAD__Beta-PGM__Phosphata"/>
    <property type="match status" value="1"/>
</dbReference>
<keyword evidence="6" id="KW-1185">Reference proteome</keyword>
<dbReference type="Gene3D" id="1.10.150.240">
    <property type="entry name" value="Putative phosphatase, domain 2"/>
    <property type="match status" value="1"/>
</dbReference>
<dbReference type="STRING" id="906968.Trebr_0379"/>
<dbReference type="InterPro" id="IPR050155">
    <property type="entry name" value="HAD-like_hydrolase_sf"/>
</dbReference>
<proteinExistence type="inferred from homology"/>
<name>F4LN40_TREBD</name>
<dbReference type="RefSeq" id="WP_013757545.1">
    <property type="nucleotide sequence ID" value="NC_015500.1"/>
</dbReference>
<comment type="catalytic activity">
    <reaction evidence="1">
        <text>2-phosphoglycolate + H2O = glycolate + phosphate</text>
        <dbReference type="Rhea" id="RHEA:14369"/>
        <dbReference type="ChEBI" id="CHEBI:15377"/>
        <dbReference type="ChEBI" id="CHEBI:29805"/>
        <dbReference type="ChEBI" id="CHEBI:43474"/>
        <dbReference type="ChEBI" id="CHEBI:58033"/>
        <dbReference type="EC" id="3.1.3.18"/>
    </reaction>
</comment>
<dbReference type="PANTHER" id="PTHR43434">
    <property type="entry name" value="PHOSPHOGLYCOLATE PHOSPHATASE"/>
    <property type="match status" value="1"/>
</dbReference>
<dbReference type="SFLD" id="SFLDS00003">
    <property type="entry name" value="Haloacid_Dehalogenase"/>
    <property type="match status" value="1"/>
</dbReference>
<dbReference type="Pfam" id="PF13419">
    <property type="entry name" value="HAD_2"/>
    <property type="match status" value="1"/>
</dbReference>
<dbReference type="EMBL" id="CP002696">
    <property type="protein sequence ID" value="AEE15826.1"/>
    <property type="molecule type" value="Genomic_DNA"/>
</dbReference>
<dbReference type="Proteomes" id="UP000006546">
    <property type="component" value="Chromosome"/>
</dbReference>
<dbReference type="GO" id="GO:0006281">
    <property type="term" value="P:DNA repair"/>
    <property type="evidence" value="ECO:0007669"/>
    <property type="project" value="TreeGrafter"/>
</dbReference>
<dbReference type="GO" id="GO:0008967">
    <property type="term" value="F:phosphoglycolate phosphatase activity"/>
    <property type="evidence" value="ECO:0007669"/>
    <property type="project" value="UniProtKB-EC"/>
</dbReference>
<reference evidence="6" key="1">
    <citation type="submission" date="2011-04" db="EMBL/GenBank/DDBJ databases">
        <title>The complete genome of Treponema brennaborense DSM 12168.</title>
        <authorList>
            <person name="Lucas S."/>
            <person name="Han J."/>
            <person name="Lapidus A."/>
            <person name="Bruce D."/>
            <person name="Goodwin L."/>
            <person name="Pitluck S."/>
            <person name="Peters L."/>
            <person name="Kyrpides N."/>
            <person name="Mavromatis K."/>
            <person name="Ivanova N."/>
            <person name="Mikhailova N."/>
            <person name="Pagani I."/>
            <person name="Teshima H."/>
            <person name="Detter J.C."/>
            <person name="Tapia R."/>
            <person name="Han C."/>
            <person name="Land M."/>
            <person name="Hauser L."/>
            <person name="Markowitz V."/>
            <person name="Cheng J.-F."/>
            <person name="Hugenholtz P."/>
            <person name="Woyke T."/>
            <person name="Wu D."/>
            <person name="Gronow S."/>
            <person name="Wellnitz S."/>
            <person name="Brambilla E."/>
            <person name="Klenk H.-P."/>
            <person name="Eisen J.A."/>
        </authorList>
    </citation>
    <scope>NUCLEOTIDE SEQUENCE [LARGE SCALE GENOMIC DNA]</scope>
    <source>
        <strain evidence="6">DSM 12168 / CIP 105900 / DD5/3</strain>
    </source>
</reference>